<comment type="caution">
    <text evidence="1">The sequence shown here is derived from an EMBL/GenBank/DDBJ whole genome shotgun (WGS) entry which is preliminary data.</text>
</comment>
<reference evidence="1" key="2">
    <citation type="journal article" date="2022" name="Microbiol. Resour. Announc.">
        <title>Metagenome Sequencing to Explore Phylogenomics of Terrestrial Cyanobacteria.</title>
        <authorList>
            <person name="Ward R.D."/>
            <person name="Stajich J.E."/>
            <person name="Johansen J.R."/>
            <person name="Huntemann M."/>
            <person name="Clum A."/>
            <person name="Foster B."/>
            <person name="Foster B."/>
            <person name="Roux S."/>
            <person name="Palaniappan K."/>
            <person name="Varghese N."/>
            <person name="Mukherjee S."/>
            <person name="Reddy T.B.K."/>
            <person name="Daum C."/>
            <person name="Copeland A."/>
            <person name="Chen I.A."/>
            <person name="Ivanova N.N."/>
            <person name="Kyrpides N.C."/>
            <person name="Shapiro N."/>
            <person name="Eloe-Fadrosh E.A."/>
            <person name="Pietrasiak N."/>
        </authorList>
    </citation>
    <scope>NUCLEOTIDE SEQUENCE</scope>
    <source>
        <strain evidence="1">CPER-KK1</strain>
    </source>
</reference>
<protein>
    <submittedName>
        <fullName evidence="1">Uncharacterized protein</fullName>
    </submittedName>
</protein>
<evidence type="ECO:0000313" key="1">
    <source>
        <dbReference type="EMBL" id="MBW4545062.1"/>
    </source>
</evidence>
<gene>
    <name evidence="1" type="ORF">KME25_11535</name>
</gene>
<dbReference type="AlphaFoldDB" id="A0A951PKA8"/>
<reference evidence="1" key="1">
    <citation type="submission" date="2021-05" db="EMBL/GenBank/DDBJ databases">
        <authorList>
            <person name="Pietrasiak N."/>
            <person name="Ward R."/>
            <person name="Stajich J.E."/>
            <person name="Kurbessoian T."/>
        </authorList>
    </citation>
    <scope>NUCLEOTIDE SEQUENCE</scope>
    <source>
        <strain evidence="1">CPER-KK1</strain>
    </source>
</reference>
<name>A0A951PKA8_9CYAN</name>
<dbReference type="EMBL" id="JAHHIF010000012">
    <property type="protein sequence ID" value="MBW4545062.1"/>
    <property type="molecule type" value="Genomic_DNA"/>
</dbReference>
<sequence length="120" mass="13747">MVIPEQLSSFMNRLWNPGSTTSLFYSRKPSAISFGVFLALPRFHTPELYLERKENRYIVSTPREVHRLVKNLGENLTTDEAFLSNIATKLKWDNQGDEEVGKMYIETPPITPSPYQAVPS</sequence>
<evidence type="ECO:0000313" key="2">
    <source>
        <dbReference type="Proteomes" id="UP000753908"/>
    </source>
</evidence>
<proteinExistence type="predicted"/>
<accession>A0A951PKA8</accession>
<dbReference type="Proteomes" id="UP000753908">
    <property type="component" value="Unassembled WGS sequence"/>
</dbReference>
<organism evidence="1 2">
    <name type="scientific">Symplocastrum torsivum CPER-KK1</name>
    <dbReference type="NCBI Taxonomy" id="450513"/>
    <lineage>
        <taxon>Bacteria</taxon>
        <taxon>Bacillati</taxon>
        <taxon>Cyanobacteriota</taxon>
        <taxon>Cyanophyceae</taxon>
        <taxon>Oscillatoriophycideae</taxon>
        <taxon>Oscillatoriales</taxon>
        <taxon>Microcoleaceae</taxon>
        <taxon>Symplocastrum</taxon>
    </lineage>
</organism>